<dbReference type="InterPro" id="IPR020084">
    <property type="entry name" value="NUDIX_hydrolase_CS"/>
</dbReference>
<keyword evidence="2 4" id="KW-0378">Hydrolase</keyword>
<dbReference type="Gene3D" id="3.90.79.10">
    <property type="entry name" value="Nucleoside Triphosphate Pyrophosphohydrolase"/>
    <property type="match status" value="1"/>
</dbReference>
<organism evidence="4 5">
    <name type="scientific">Pseudonocardia autotrophica</name>
    <name type="common">Amycolata autotrophica</name>
    <name type="synonym">Nocardia autotrophica</name>
    <dbReference type="NCBI Taxonomy" id="2074"/>
    <lineage>
        <taxon>Bacteria</taxon>
        <taxon>Bacillati</taxon>
        <taxon>Actinomycetota</taxon>
        <taxon>Actinomycetes</taxon>
        <taxon>Pseudonocardiales</taxon>
        <taxon>Pseudonocardiaceae</taxon>
        <taxon>Pseudonocardia</taxon>
    </lineage>
</organism>
<dbReference type="InterPro" id="IPR000086">
    <property type="entry name" value="NUDIX_hydrolase_dom"/>
</dbReference>
<evidence type="ECO:0000313" key="5">
    <source>
        <dbReference type="Proteomes" id="UP000194360"/>
    </source>
</evidence>
<name>A0A1Y2MNN3_PSEAH</name>
<sequence length="157" mass="16886">MVTDRYQVVPASYVLLLRGAGERTEVLLQLRANTGYMDDHWAAAAAGHVELGEDPLGAAVREAREELGVTIDPADLVPLTAVHRTHGNGRPVDERVDFFFTCRRWAGEPHAAETGKTAGLEWFGLAALPAATVPHERAVLDALREGGPAAIRSHGFA</sequence>
<dbReference type="SUPFAM" id="SSF55811">
    <property type="entry name" value="Nudix"/>
    <property type="match status" value="1"/>
</dbReference>
<dbReference type="EMBL" id="MIGB01000035">
    <property type="protein sequence ID" value="OSY36850.1"/>
    <property type="molecule type" value="Genomic_DNA"/>
</dbReference>
<protein>
    <submittedName>
        <fullName evidence="4">Nucleoside triphosphate pyrophosphohydrolase</fullName>
    </submittedName>
</protein>
<dbReference type="AlphaFoldDB" id="A0A1Y2MNN3"/>
<evidence type="ECO:0000256" key="1">
    <source>
        <dbReference type="ARBA" id="ARBA00001946"/>
    </source>
</evidence>
<dbReference type="InterPro" id="IPR015797">
    <property type="entry name" value="NUDIX_hydrolase-like_dom_sf"/>
</dbReference>
<dbReference type="PANTHER" id="PTHR43046">
    <property type="entry name" value="GDP-MANNOSE MANNOSYL HYDROLASE"/>
    <property type="match status" value="1"/>
</dbReference>
<proteinExistence type="predicted"/>
<evidence type="ECO:0000259" key="3">
    <source>
        <dbReference type="PROSITE" id="PS51462"/>
    </source>
</evidence>
<comment type="cofactor">
    <cofactor evidence="1">
        <name>Mg(2+)</name>
        <dbReference type="ChEBI" id="CHEBI:18420"/>
    </cofactor>
</comment>
<dbReference type="Pfam" id="PF00293">
    <property type="entry name" value="NUDIX"/>
    <property type="match status" value="1"/>
</dbReference>
<dbReference type="GO" id="GO:0016787">
    <property type="term" value="F:hydrolase activity"/>
    <property type="evidence" value="ECO:0007669"/>
    <property type="project" value="UniProtKB-KW"/>
</dbReference>
<gene>
    <name evidence="4" type="ORF">BG845_05122</name>
</gene>
<dbReference type="Proteomes" id="UP000194360">
    <property type="component" value="Unassembled WGS sequence"/>
</dbReference>
<feature type="domain" description="Nudix hydrolase" evidence="3">
    <location>
        <begin position="7"/>
        <end position="145"/>
    </location>
</feature>
<dbReference type="PROSITE" id="PS51462">
    <property type="entry name" value="NUDIX"/>
    <property type="match status" value="1"/>
</dbReference>
<evidence type="ECO:0000256" key="2">
    <source>
        <dbReference type="ARBA" id="ARBA00022801"/>
    </source>
</evidence>
<dbReference type="PROSITE" id="PS00893">
    <property type="entry name" value="NUDIX_BOX"/>
    <property type="match status" value="1"/>
</dbReference>
<dbReference type="CDD" id="cd04683">
    <property type="entry name" value="NUDIX_Hydrolase"/>
    <property type="match status" value="1"/>
</dbReference>
<dbReference type="PANTHER" id="PTHR43046:SF14">
    <property type="entry name" value="MUTT_NUDIX FAMILY PROTEIN"/>
    <property type="match status" value="1"/>
</dbReference>
<keyword evidence="5" id="KW-1185">Reference proteome</keyword>
<comment type="caution">
    <text evidence="4">The sequence shown here is derived from an EMBL/GenBank/DDBJ whole genome shotgun (WGS) entry which is preliminary data.</text>
</comment>
<reference evidence="4 5" key="1">
    <citation type="submission" date="2016-09" db="EMBL/GenBank/DDBJ databases">
        <title>Pseudonocardia autotrophica DSM535, a candidate organism with high potential of specific P450 cytochromes.</title>
        <authorList>
            <person name="Grumaz C."/>
            <person name="Vainshtein Y."/>
            <person name="Kirstahler P."/>
            <person name="Sohn K."/>
        </authorList>
    </citation>
    <scope>NUCLEOTIDE SEQUENCE [LARGE SCALE GENOMIC DNA]</scope>
    <source>
        <strain evidence="4 5">DSM 535</strain>
    </source>
</reference>
<evidence type="ECO:0000313" key="4">
    <source>
        <dbReference type="EMBL" id="OSY36850.1"/>
    </source>
</evidence>
<accession>A0A1Y2MNN3</accession>
<dbReference type="STRING" id="2074.BG845_05122"/>